<dbReference type="SUPFAM" id="SSF51735">
    <property type="entry name" value="NAD(P)-binding Rossmann-fold domains"/>
    <property type="match status" value="1"/>
</dbReference>
<dbReference type="GO" id="GO:0016491">
    <property type="term" value="F:oxidoreductase activity"/>
    <property type="evidence" value="ECO:0007669"/>
    <property type="project" value="UniProtKB-KW"/>
</dbReference>
<gene>
    <name evidence="3" type="ORF">Cadr_000018334</name>
</gene>
<dbReference type="Gene3D" id="3.40.50.720">
    <property type="entry name" value="NAD(P)-binding Rossmann-like Domain"/>
    <property type="match status" value="1"/>
</dbReference>
<comment type="similarity">
    <text evidence="1">Belongs to the short-chain dehydrogenases/reductases (SDR) family.</text>
</comment>
<keyword evidence="4" id="KW-1185">Reference proteome</keyword>
<comment type="caution">
    <text evidence="3">The sequence shown here is derived from an EMBL/GenBank/DDBJ whole genome shotgun (WGS) entry which is preliminary data.</text>
</comment>
<name>A0A5N4D6N6_CAMDR</name>
<dbReference type="InterPro" id="IPR036291">
    <property type="entry name" value="NAD(P)-bd_dom_sf"/>
</dbReference>
<dbReference type="PANTHER" id="PTHR24320:SF226">
    <property type="entry name" value="RETINOL DEHYDROGENASE 11"/>
    <property type="match status" value="1"/>
</dbReference>
<accession>A0A5N4D6N6</accession>
<evidence type="ECO:0000313" key="3">
    <source>
        <dbReference type="EMBL" id="KAB1266781.1"/>
    </source>
</evidence>
<dbReference type="PANTHER" id="PTHR24320">
    <property type="entry name" value="RETINOL DEHYDROGENASE"/>
    <property type="match status" value="1"/>
</dbReference>
<evidence type="ECO:0000256" key="2">
    <source>
        <dbReference type="ARBA" id="ARBA00023002"/>
    </source>
</evidence>
<evidence type="ECO:0000313" key="4">
    <source>
        <dbReference type="Proteomes" id="UP000299084"/>
    </source>
</evidence>
<protein>
    <submittedName>
        <fullName evidence="3">Short-chain dehydrogenase TIC 32</fullName>
    </submittedName>
</protein>
<dbReference type="Proteomes" id="UP000299084">
    <property type="component" value="Unassembled WGS sequence"/>
</dbReference>
<reference evidence="3 4" key="1">
    <citation type="journal article" date="2019" name="Mol. Ecol. Resour.">
        <title>Improving Illumina assemblies with Hi-C and long reads: an example with the North African dromedary.</title>
        <authorList>
            <person name="Elbers J.P."/>
            <person name="Rogers M.F."/>
            <person name="Perelman P.L."/>
            <person name="Proskuryakova A.A."/>
            <person name="Serdyukova N.A."/>
            <person name="Johnson W.E."/>
            <person name="Horin P."/>
            <person name="Corander J."/>
            <person name="Murphy D."/>
            <person name="Burger P.A."/>
        </authorList>
    </citation>
    <scope>NUCLEOTIDE SEQUENCE [LARGE SCALE GENOMIC DNA]</scope>
    <source>
        <strain evidence="3">Drom800</strain>
        <tissue evidence="3">Blood</tissue>
    </source>
</reference>
<organism evidence="3 4">
    <name type="scientific">Camelus dromedarius</name>
    <name type="common">Dromedary</name>
    <name type="synonym">Arabian camel</name>
    <dbReference type="NCBI Taxonomy" id="9838"/>
    <lineage>
        <taxon>Eukaryota</taxon>
        <taxon>Metazoa</taxon>
        <taxon>Chordata</taxon>
        <taxon>Craniata</taxon>
        <taxon>Vertebrata</taxon>
        <taxon>Euteleostomi</taxon>
        <taxon>Mammalia</taxon>
        <taxon>Eutheria</taxon>
        <taxon>Laurasiatheria</taxon>
        <taxon>Artiodactyla</taxon>
        <taxon>Tylopoda</taxon>
        <taxon>Camelidae</taxon>
        <taxon>Camelus</taxon>
    </lineage>
</organism>
<dbReference type="EMBL" id="JWIN03000015">
    <property type="protein sequence ID" value="KAB1266781.1"/>
    <property type="molecule type" value="Genomic_DNA"/>
</dbReference>
<proteinExistence type="inferred from homology"/>
<sequence length="138" mass="14782">MILAPPEAMAWTSTLAQIRAASQSNQLLLVRWTWSSLASIRAFASGFCMTAGDTLLVNNAAVCGLPTTRTPEGLDVTFATNYIGPFLLTNLLQDLYYYTPKPHVAGDWPEPKNEEVLRIAPCVLVSGPSADGATALSP</sequence>
<keyword evidence="2" id="KW-0560">Oxidoreductase</keyword>
<dbReference type="STRING" id="9838.ENSCDRP00005027291"/>
<dbReference type="AlphaFoldDB" id="A0A5N4D6N6"/>
<evidence type="ECO:0000256" key="1">
    <source>
        <dbReference type="ARBA" id="ARBA00006484"/>
    </source>
</evidence>